<dbReference type="SUPFAM" id="SSF53474">
    <property type="entry name" value="alpha/beta-Hydrolases"/>
    <property type="match status" value="1"/>
</dbReference>
<dbReference type="EMBL" id="JARKIK010000022">
    <property type="protein sequence ID" value="KAK8744332.1"/>
    <property type="molecule type" value="Genomic_DNA"/>
</dbReference>
<dbReference type="Pfam" id="PF00135">
    <property type="entry name" value="COesterase"/>
    <property type="match status" value="1"/>
</dbReference>
<keyword evidence="2" id="KW-0325">Glycoprotein</keyword>
<dbReference type="PANTHER" id="PTHR43903">
    <property type="entry name" value="NEUROLIGIN"/>
    <property type="match status" value="1"/>
</dbReference>
<evidence type="ECO:0000256" key="3">
    <source>
        <dbReference type="SAM" id="MobiDB-lite"/>
    </source>
</evidence>
<evidence type="ECO:0000313" key="7">
    <source>
        <dbReference type="Proteomes" id="UP001445076"/>
    </source>
</evidence>
<sequence length="218" mass="24462">MFTDGMFKAPVVRLAEEVSRRGLTTYLFVNTFFARDIYGSHANITGALHGAELAYLFAPSSYRLIFNLPLTYHEERVSQNLKRMVFTFASSGIPFLGQYSPRWSPYSPQSPIYASLESGQVHQGYQQHQVAFWNYLMPELAHMVTSDPNAKTTQSTSTHTTAPTTESQIITPGSDNVSYQSAVWVLVAVILLLLAVIVAYIVCSRRRQMLHSNTLSDQ</sequence>
<dbReference type="Proteomes" id="UP001445076">
    <property type="component" value="Unassembled WGS sequence"/>
</dbReference>
<name>A0AAW0XIU6_CHEQU</name>
<comment type="similarity">
    <text evidence="1">Belongs to the type-B carboxylesterase/lipase family.</text>
</comment>
<keyword evidence="7" id="KW-1185">Reference proteome</keyword>
<accession>A0AAW0XIU6</accession>
<dbReference type="InterPro" id="IPR002018">
    <property type="entry name" value="CarbesteraseB"/>
</dbReference>
<reference evidence="6 7" key="1">
    <citation type="journal article" date="2024" name="BMC Genomics">
        <title>Genome assembly of redclaw crayfish (Cherax quadricarinatus) provides insights into its immune adaptation and hypoxia tolerance.</title>
        <authorList>
            <person name="Liu Z."/>
            <person name="Zheng J."/>
            <person name="Li H."/>
            <person name="Fang K."/>
            <person name="Wang S."/>
            <person name="He J."/>
            <person name="Zhou D."/>
            <person name="Weng S."/>
            <person name="Chi M."/>
            <person name="Gu Z."/>
            <person name="He J."/>
            <person name="Li F."/>
            <person name="Wang M."/>
        </authorList>
    </citation>
    <scope>NUCLEOTIDE SEQUENCE [LARGE SCALE GENOMIC DNA]</scope>
    <source>
        <strain evidence="6">ZL_2023a</strain>
    </source>
</reference>
<dbReference type="InterPro" id="IPR029058">
    <property type="entry name" value="AB_hydrolase_fold"/>
</dbReference>
<keyword evidence="4" id="KW-0472">Membrane</keyword>
<keyword evidence="4" id="KW-1133">Transmembrane helix</keyword>
<feature type="domain" description="Carboxylesterase type B" evidence="5">
    <location>
        <begin position="1"/>
        <end position="133"/>
    </location>
</feature>
<evidence type="ECO:0000313" key="6">
    <source>
        <dbReference type="EMBL" id="KAK8744332.1"/>
    </source>
</evidence>
<evidence type="ECO:0000259" key="5">
    <source>
        <dbReference type="Pfam" id="PF00135"/>
    </source>
</evidence>
<proteinExistence type="inferred from homology"/>
<dbReference type="InterPro" id="IPR051093">
    <property type="entry name" value="Neuroligin/BSAL"/>
</dbReference>
<evidence type="ECO:0000256" key="2">
    <source>
        <dbReference type="ARBA" id="ARBA00023180"/>
    </source>
</evidence>
<protein>
    <recommendedName>
        <fullName evidence="5">Carboxylesterase type B domain-containing protein</fullName>
    </recommendedName>
</protein>
<organism evidence="6 7">
    <name type="scientific">Cherax quadricarinatus</name>
    <name type="common">Australian red claw crayfish</name>
    <dbReference type="NCBI Taxonomy" id="27406"/>
    <lineage>
        <taxon>Eukaryota</taxon>
        <taxon>Metazoa</taxon>
        <taxon>Ecdysozoa</taxon>
        <taxon>Arthropoda</taxon>
        <taxon>Crustacea</taxon>
        <taxon>Multicrustacea</taxon>
        <taxon>Malacostraca</taxon>
        <taxon>Eumalacostraca</taxon>
        <taxon>Eucarida</taxon>
        <taxon>Decapoda</taxon>
        <taxon>Pleocyemata</taxon>
        <taxon>Astacidea</taxon>
        <taxon>Parastacoidea</taxon>
        <taxon>Parastacidae</taxon>
        <taxon>Cherax</taxon>
    </lineage>
</organism>
<comment type="caution">
    <text evidence="6">The sequence shown here is derived from an EMBL/GenBank/DDBJ whole genome shotgun (WGS) entry which is preliminary data.</text>
</comment>
<dbReference type="AlphaFoldDB" id="A0AAW0XIU6"/>
<feature type="compositionally biased region" description="Low complexity" evidence="3">
    <location>
        <begin position="152"/>
        <end position="167"/>
    </location>
</feature>
<feature type="region of interest" description="Disordered" evidence="3">
    <location>
        <begin position="147"/>
        <end position="171"/>
    </location>
</feature>
<feature type="transmembrane region" description="Helical" evidence="4">
    <location>
        <begin position="182"/>
        <end position="203"/>
    </location>
</feature>
<evidence type="ECO:0000256" key="1">
    <source>
        <dbReference type="ARBA" id="ARBA00005964"/>
    </source>
</evidence>
<gene>
    <name evidence="6" type="ORF">OTU49_000750</name>
</gene>
<evidence type="ECO:0000256" key="4">
    <source>
        <dbReference type="SAM" id="Phobius"/>
    </source>
</evidence>
<keyword evidence="4" id="KW-0812">Transmembrane</keyword>
<dbReference type="Gene3D" id="3.40.50.1820">
    <property type="entry name" value="alpha/beta hydrolase"/>
    <property type="match status" value="1"/>
</dbReference>